<accession>W4Q405</accession>
<dbReference type="AlphaFoldDB" id="W4Q405"/>
<keyword evidence="1" id="KW-1133">Transmembrane helix</keyword>
<evidence type="ECO:0000313" key="2">
    <source>
        <dbReference type="EMBL" id="GAE26690.1"/>
    </source>
</evidence>
<reference evidence="2" key="1">
    <citation type="journal article" date="2014" name="Genome Announc.">
        <title>Draft Genome Sequences of Three Alkaliphilic Bacillus Strains, Bacillus wakoensis JCM 9140T, Bacillus akibai JCM 9157T, and Bacillus hemicellulosilyticus JCM 9152T.</title>
        <authorList>
            <person name="Yuki M."/>
            <person name="Oshima K."/>
            <person name="Suda W."/>
            <person name="Oshida Y."/>
            <person name="Kitamura K."/>
            <person name="Iida T."/>
            <person name="Hattori M."/>
            <person name="Ohkuma M."/>
        </authorList>
    </citation>
    <scope>NUCLEOTIDE SEQUENCE [LARGE SCALE GENOMIC DNA]</scope>
    <source>
        <strain evidence="2">JCM 9140</strain>
    </source>
</reference>
<sequence>MEQPVSRKRFEVGFNAFLLLFAFIIVISSFFNLVDTDRNMLYAIVGIMIGGGSVIRLYKLKKNT</sequence>
<keyword evidence="1" id="KW-0472">Membrane</keyword>
<dbReference type="RefSeq" id="WP_034746763.1">
    <property type="nucleotide sequence ID" value="NZ_BAUT01000029.1"/>
</dbReference>
<gene>
    <name evidence="2" type="ORF">JCM9140_2777</name>
</gene>
<name>W4Q405_9BACI</name>
<evidence type="ECO:0000313" key="3">
    <source>
        <dbReference type="Proteomes" id="UP000018890"/>
    </source>
</evidence>
<keyword evidence="1" id="KW-0812">Transmembrane</keyword>
<organism evidence="2 3">
    <name type="scientific">Halalkalibacter wakoensis JCM 9140</name>
    <dbReference type="NCBI Taxonomy" id="1236970"/>
    <lineage>
        <taxon>Bacteria</taxon>
        <taxon>Bacillati</taxon>
        <taxon>Bacillota</taxon>
        <taxon>Bacilli</taxon>
        <taxon>Bacillales</taxon>
        <taxon>Bacillaceae</taxon>
        <taxon>Halalkalibacter</taxon>
    </lineage>
</organism>
<dbReference type="STRING" id="1236970.JCM9140_2777"/>
<evidence type="ECO:0000256" key="1">
    <source>
        <dbReference type="SAM" id="Phobius"/>
    </source>
</evidence>
<keyword evidence="3" id="KW-1185">Reference proteome</keyword>
<proteinExistence type="predicted"/>
<protein>
    <submittedName>
        <fullName evidence="2">Uncharacterized protein</fullName>
    </submittedName>
</protein>
<dbReference type="EMBL" id="BAUT01000029">
    <property type="protein sequence ID" value="GAE26690.1"/>
    <property type="molecule type" value="Genomic_DNA"/>
</dbReference>
<comment type="caution">
    <text evidence="2">The sequence shown here is derived from an EMBL/GenBank/DDBJ whole genome shotgun (WGS) entry which is preliminary data.</text>
</comment>
<feature type="transmembrane region" description="Helical" evidence="1">
    <location>
        <begin position="12"/>
        <end position="34"/>
    </location>
</feature>
<feature type="transmembrane region" description="Helical" evidence="1">
    <location>
        <begin position="40"/>
        <end position="58"/>
    </location>
</feature>
<dbReference type="Proteomes" id="UP000018890">
    <property type="component" value="Unassembled WGS sequence"/>
</dbReference>